<keyword evidence="2" id="KW-1185">Reference proteome</keyword>
<dbReference type="RefSeq" id="WP_285430562.1">
    <property type="nucleotide sequence ID" value="NZ_JASJUS010000003.1"/>
</dbReference>
<comment type="caution">
    <text evidence="1">The sequence shown here is derived from an EMBL/GenBank/DDBJ whole genome shotgun (WGS) entry which is preliminary data.</text>
</comment>
<name>A0ABT7IWB2_9ACTN</name>
<organism evidence="1 2">
    <name type="scientific">Streptomyces fuscus</name>
    <dbReference type="NCBI Taxonomy" id="3048495"/>
    <lineage>
        <taxon>Bacteria</taxon>
        <taxon>Bacillati</taxon>
        <taxon>Actinomycetota</taxon>
        <taxon>Actinomycetes</taxon>
        <taxon>Kitasatosporales</taxon>
        <taxon>Streptomycetaceae</taxon>
        <taxon>Streptomyces</taxon>
    </lineage>
</organism>
<reference evidence="1 2" key="1">
    <citation type="submission" date="2023-05" db="EMBL/GenBank/DDBJ databases">
        <title>Streptomyces fuscus sp. nov., a brown-black pigment producing actinomyces isolated from dry sand of Sea duck farm.</title>
        <authorList>
            <person name="Xie J."/>
            <person name="Shen N."/>
        </authorList>
    </citation>
    <scope>NUCLEOTIDE SEQUENCE [LARGE SCALE GENOMIC DNA]</scope>
    <source>
        <strain evidence="1 2">GXMU-J15</strain>
    </source>
</reference>
<evidence type="ECO:0000313" key="2">
    <source>
        <dbReference type="Proteomes" id="UP001241926"/>
    </source>
</evidence>
<accession>A0ABT7IWB2</accession>
<protein>
    <recommendedName>
        <fullName evidence="3">MarR family transcriptional regulator</fullName>
    </recommendedName>
</protein>
<dbReference type="EMBL" id="JASJUS010000003">
    <property type="protein sequence ID" value="MDL2075718.1"/>
    <property type="molecule type" value="Genomic_DNA"/>
</dbReference>
<proteinExistence type="predicted"/>
<evidence type="ECO:0000313" key="1">
    <source>
        <dbReference type="EMBL" id="MDL2075718.1"/>
    </source>
</evidence>
<gene>
    <name evidence="1" type="ORF">QNN03_04630</name>
</gene>
<evidence type="ECO:0008006" key="3">
    <source>
        <dbReference type="Google" id="ProtNLM"/>
    </source>
</evidence>
<dbReference type="Proteomes" id="UP001241926">
    <property type="component" value="Unassembled WGS sequence"/>
</dbReference>
<sequence>MAHDFETLKARVRDISYTPGTDALRHISPLLLQAQDLTATALVRLTALDNSAYTSIVGSRAGLELMASVVSSSSLAGTDLAHVVLANPYEGAQFAGYPADDEAVRTVRHAEAITQMNGHLDDAVHQLDLCAIGCRYLATGITENLASEREHESAAVRQTTGPTVTAAQYDALSALAGGGLLYESATRVATKDGTRVSIATHRALHKRGLVTRDTTTSLMGGGQKITVTEQGRQALARPRPNAAPTTTTLAGPLKAAVAQGAQR</sequence>